<dbReference type="RefSeq" id="WP_405277189.1">
    <property type="nucleotide sequence ID" value="NZ_CP144380.1"/>
</dbReference>
<reference evidence="1 2" key="1">
    <citation type="submission" date="2024-02" db="EMBL/GenBank/DDBJ databases">
        <title>A novel Gemmatimonadota bacterium.</title>
        <authorList>
            <person name="Du Z.-J."/>
            <person name="Ye Y.-Q."/>
        </authorList>
    </citation>
    <scope>NUCLEOTIDE SEQUENCE [LARGE SCALE GENOMIC DNA]</scope>
    <source>
        <strain evidence="1 2">DH-20</strain>
    </source>
</reference>
<accession>A0ABU9EAJ9</accession>
<protein>
    <submittedName>
        <fullName evidence="1">Uncharacterized protein</fullName>
    </submittedName>
</protein>
<proteinExistence type="predicted"/>
<sequence>MNPSMVTPPSGRASFRRRALTLIAAGAASTAGCYKYTPVPVQTPPGSGEGVRVSVTREAALEFVDALNVVAEAVPRVEGKLEGIENGTFVLRVPVPSSEVGLNTGIDQLIRVPRSQVIGLERKDFDPVGTGLLVAGSAAAATLLLLQIISASGSDDGGGGDGPDLAVRIPIGTFTISR</sequence>
<gene>
    <name evidence="1" type="ORF">WI372_09055</name>
</gene>
<comment type="caution">
    <text evidence="1">The sequence shown here is derived from an EMBL/GenBank/DDBJ whole genome shotgun (WGS) entry which is preliminary data.</text>
</comment>
<dbReference type="Proteomes" id="UP001484239">
    <property type="component" value="Unassembled WGS sequence"/>
</dbReference>
<name>A0ABU9EAJ9_9BACT</name>
<evidence type="ECO:0000313" key="1">
    <source>
        <dbReference type="EMBL" id="MEK9501124.1"/>
    </source>
</evidence>
<evidence type="ECO:0000313" key="2">
    <source>
        <dbReference type="Proteomes" id="UP001484239"/>
    </source>
</evidence>
<keyword evidence="2" id="KW-1185">Reference proteome</keyword>
<dbReference type="EMBL" id="JBBHLI010000004">
    <property type="protein sequence ID" value="MEK9501124.1"/>
    <property type="molecule type" value="Genomic_DNA"/>
</dbReference>
<organism evidence="1 2">
    <name type="scientific">Gaopeijia maritima</name>
    <dbReference type="NCBI Taxonomy" id="3119007"/>
    <lineage>
        <taxon>Bacteria</taxon>
        <taxon>Pseudomonadati</taxon>
        <taxon>Gemmatimonadota</taxon>
        <taxon>Longimicrobiia</taxon>
        <taxon>Gaopeijiales</taxon>
        <taxon>Gaopeijiaceae</taxon>
        <taxon>Gaopeijia</taxon>
    </lineage>
</organism>